<dbReference type="PANTHER" id="PTHR40037:SF1">
    <property type="entry name" value="PHOSPHOESTERASE SAOUHSC_00951-RELATED"/>
    <property type="match status" value="1"/>
</dbReference>
<gene>
    <name evidence="3" type="ORF">KCX74_18385</name>
</gene>
<dbReference type="InterPro" id="IPR050580">
    <property type="entry name" value="2H_phosphoesterase_YjcG-like"/>
</dbReference>
<comment type="caution">
    <text evidence="3">The sequence shown here is derived from an EMBL/GenBank/DDBJ whole genome shotgun (WGS) entry which is preliminary data.</text>
</comment>
<dbReference type="Proteomes" id="UP000675284">
    <property type="component" value="Unassembled WGS sequence"/>
</dbReference>
<dbReference type="EMBL" id="JAGSOT010000081">
    <property type="protein sequence ID" value="MBR7797997.1"/>
    <property type="molecule type" value="Genomic_DNA"/>
</dbReference>
<dbReference type="Pfam" id="PF13563">
    <property type="entry name" value="2_5_RNA_ligase2"/>
    <property type="match status" value="1"/>
</dbReference>
<dbReference type="RefSeq" id="WP_166530924.1">
    <property type="nucleotide sequence ID" value="NZ_JAGSOT010000081.1"/>
</dbReference>
<keyword evidence="4" id="KW-1185">Reference proteome</keyword>
<accession>A0A941DZ42</accession>
<evidence type="ECO:0000256" key="1">
    <source>
        <dbReference type="ARBA" id="ARBA00022801"/>
    </source>
</evidence>
<reference evidence="3" key="1">
    <citation type="submission" date="2021-04" db="EMBL/GenBank/DDBJ databases">
        <title>Isolation and polyphasic classification of algal microorganism.</title>
        <authorList>
            <person name="Wang S."/>
        </authorList>
    </citation>
    <scope>NUCLEOTIDE SEQUENCE</scope>
    <source>
        <strain evidence="3">720a</strain>
    </source>
</reference>
<dbReference type="HAMAP" id="MF_01444">
    <property type="entry name" value="2H_phosphoesterase_YjcG"/>
    <property type="match status" value="1"/>
</dbReference>
<sequence>MKYGIAIFPTKAVQDEANSYRKRYDPHYALIPPHITLKEAFQVDDDDQLEELVTELKRIANETKPFKININKVSTFAPVTNTIYLKVEPIKELIELYEKMQSGKFPKNQEYAFVPHITIAQKLSHDEYSDVFGSLQMKNIQIEDEIDRFQLMYQLDNGSWTVHDSFVFGKEPV</sequence>
<feature type="active site" description="Proton acceptor" evidence="2">
    <location>
        <position position="116"/>
    </location>
</feature>
<dbReference type="EC" id="3.1.-.-" evidence="2"/>
<dbReference type="PANTHER" id="PTHR40037">
    <property type="entry name" value="PHOSPHOESTERASE YJCG-RELATED"/>
    <property type="match status" value="1"/>
</dbReference>
<evidence type="ECO:0000256" key="2">
    <source>
        <dbReference type="HAMAP-Rule" id="MF_01444"/>
    </source>
</evidence>
<dbReference type="GO" id="GO:0016788">
    <property type="term" value="F:hydrolase activity, acting on ester bonds"/>
    <property type="evidence" value="ECO:0007669"/>
    <property type="project" value="UniProtKB-UniRule"/>
</dbReference>
<keyword evidence="1 2" id="KW-0378">Hydrolase</keyword>
<evidence type="ECO:0000313" key="4">
    <source>
        <dbReference type="Proteomes" id="UP000675284"/>
    </source>
</evidence>
<protein>
    <recommendedName>
        <fullName evidence="2">Putative phosphoesterase KCX74_18385</fullName>
        <ecNumber evidence="2">3.1.-.-</ecNumber>
    </recommendedName>
</protein>
<feature type="short sequence motif" description="HXTX 2" evidence="2">
    <location>
        <begin position="116"/>
        <end position="119"/>
    </location>
</feature>
<dbReference type="Gene3D" id="3.90.1140.10">
    <property type="entry name" value="Cyclic phosphodiesterase"/>
    <property type="match status" value="1"/>
</dbReference>
<proteinExistence type="inferred from homology"/>
<dbReference type="AlphaFoldDB" id="A0A941DZ42"/>
<feature type="short sequence motif" description="HXTX 1" evidence="2">
    <location>
        <begin position="34"/>
        <end position="37"/>
    </location>
</feature>
<comment type="similarity">
    <text evidence="2">Belongs to the 2H phosphoesterase superfamily. YjcG family.</text>
</comment>
<dbReference type="InterPro" id="IPR009097">
    <property type="entry name" value="Cyclic_Pdiesterase"/>
</dbReference>
<dbReference type="NCBIfam" id="NF010223">
    <property type="entry name" value="PRK13679.1"/>
    <property type="match status" value="1"/>
</dbReference>
<feature type="active site" description="Proton donor" evidence="2">
    <location>
        <position position="34"/>
    </location>
</feature>
<dbReference type="SUPFAM" id="SSF55144">
    <property type="entry name" value="LigT-like"/>
    <property type="match status" value="1"/>
</dbReference>
<name>A0A941DZ42_9BACI</name>
<dbReference type="InterPro" id="IPR022932">
    <property type="entry name" value="YjcG"/>
</dbReference>
<evidence type="ECO:0000313" key="3">
    <source>
        <dbReference type="EMBL" id="MBR7797997.1"/>
    </source>
</evidence>
<organism evidence="3 4">
    <name type="scientific">Virgibacillus salarius</name>
    <dbReference type="NCBI Taxonomy" id="447199"/>
    <lineage>
        <taxon>Bacteria</taxon>
        <taxon>Bacillati</taxon>
        <taxon>Bacillota</taxon>
        <taxon>Bacilli</taxon>
        <taxon>Bacillales</taxon>
        <taxon>Bacillaceae</taxon>
        <taxon>Virgibacillus</taxon>
    </lineage>
</organism>